<proteinExistence type="predicted"/>
<reference evidence="3 4" key="1">
    <citation type="journal article" date="2019" name="Nat. Ecol. Evol.">
        <title>Megaphylogeny resolves global patterns of mushroom evolution.</title>
        <authorList>
            <person name="Varga T."/>
            <person name="Krizsan K."/>
            <person name="Foldi C."/>
            <person name="Dima B."/>
            <person name="Sanchez-Garcia M."/>
            <person name="Sanchez-Ramirez S."/>
            <person name="Szollosi G.J."/>
            <person name="Szarkandi J.G."/>
            <person name="Papp V."/>
            <person name="Albert L."/>
            <person name="Andreopoulos W."/>
            <person name="Angelini C."/>
            <person name="Antonin V."/>
            <person name="Barry K.W."/>
            <person name="Bougher N.L."/>
            <person name="Buchanan P."/>
            <person name="Buyck B."/>
            <person name="Bense V."/>
            <person name="Catcheside P."/>
            <person name="Chovatia M."/>
            <person name="Cooper J."/>
            <person name="Damon W."/>
            <person name="Desjardin D."/>
            <person name="Finy P."/>
            <person name="Geml J."/>
            <person name="Haridas S."/>
            <person name="Hughes K."/>
            <person name="Justo A."/>
            <person name="Karasinski D."/>
            <person name="Kautmanova I."/>
            <person name="Kiss B."/>
            <person name="Kocsube S."/>
            <person name="Kotiranta H."/>
            <person name="LaButti K.M."/>
            <person name="Lechner B.E."/>
            <person name="Liimatainen K."/>
            <person name="Lipzen A."/>
            <person name="Lukacs Z."/>
            <person name="Mihaltcheva S."/>
            <person name="Morgado L.N."/>
            <person name="Niskanen T."/>
            <person name="Noordeloos M.E."/>
            <person name="Ohm R.A."/>
            <person name="Ortiz-Santana B."/>
            <person name="Ovrebo C."/>
            <person name="Racz N."/>
            <person name="Riley R."/>
            <person name="Savchenko A."/>
            <person name="Shiryaev A."/>
            <person name="Soop K."/>
            <person name="Spirin V."/>
            <person name="Szebenyi C."/>
            <person name="Tomsovsky M."/>
            <person name="Tulloss R.E."/>
            <person name="Uehling J."/>
            <person name="Grigoriev I.V."/>
            <person name="Vagvolgyi C."/>
            <person name="Papp T."/>
            <person name="Martin F.M."/>
            <person name="Miettinen O."/>
            <person name="Hibbett D.S."/>
            <person name="Nagy L.G."/>
        </authorList>
    </citation>
    <scope>NUCLEOTIDE SEQUENCE [LARGE SCALE GENOMIC DNA]</scope>
    <source>
        <strain evidence="3 4">FP101781</strain>
    </source>
</reference>
<feature type="domain" description="CxC2-like cysteine cluster KDZ transposase-associated" evidence="2">
    <location>
        <begin position="240"/>
        <end position="320"/>
    </location>
</feature>
<feature type="region of interest" description="Disordered" evidence="1">
    <location>
        <begin position="1"/>
        <end position="65"/>
    </location>
</feature>
<dbReference type="EMBL" id="QPFP01000008">
    <property type="protein sequence ID" value="TEB34855.1"/>
    <property type="molecule type" value="Genomic_DNA"/>
</dbReference>
<keyword evidence="4" id="KW-1185">Reference proteome</keyword>
<feature type="region of interest" description="Disordered" evidence="1">
    <location>
        <begin position="1065"/>
        <end position="1087"/>
    </location>
</feature>
<dbReference type="AlphaFoldDB" id="A0A4Y7TKY6"/>
<name>A0A4Y7TKY6_COPMI</name>
<gene>
    <name evidence="3" type="ORF">FA13DRAFT_1788478</name>
</gene>
<evidence type="ECO:0000259" key="2">
    <source>
        <dbReference type="Pfam" id="PF18803"/>
    </source>
</evidence>
<feature type="compositionally biased region" description="Acidic residues" evidence="1">
    <location>
        <begin position="803"/>
        <end position="812"/>
    </location>
</feature>
<dbReference type="Proteomes" id="UP000298030">
    <property type="component" value="Unassembled WGS sequence"/>
</dbReference>
<dbReference type="InterPro" id="IPR040521">
    <property type="entry name" value="KDZ"/>
</dbReference>
<protein>
    <recommendedName>
        <fullName evidence="2">CxC2-like cysteine cluster KDZ transposase-associated domain-containing protein</fullName>
    </recommendedName>
</protein>
<organism evidence="3 4">
    <name type="scientific">Coprinellus micaceus</name>
    <name type="common">Glistening ink-cap mushroom</name>
    <name type="synonym">Coprinus micaceus</name>
    <dbReference type="NCBI Taxonomy" id="71717"/>
    <lineage>
        <taxon>Eukaryota</taxon>
        <taxon>Fungi</taxon>
        <taxon>Dikarya</taxon>
        <taxon>Basidiomycota</taxon>
        <taxon>Agaricomycotina</taxon>
        <taxon>Agaricomycetes</taxon>
        <taxon>Agaricomycetidae</taxon>
        <taxon>Agaricales</taxon>
        <taxon>Agaricineae</taxon>
        <taxon>Psathyrellaceae</taxon>
        <taxon>Coprinellus</taxon>
    </lineage>
</organism>
<accession>A0A4Y7TKY6</accession>
<evidence type="ECO:0000256" key="1">
    <source>
        <dbReference type="SAM" id="MobiDB-lite"/>
    </source>
</evidence>
<feature type="region of interest" description="Disordered" evidence="1">
    <location>
        <begin position="786"/>
        <end position="839"/>
    </location>
</feature>
<dbReference type="PANTHER" id="PTHR33104:SF2">
    <property type="entry name" value="CXC3 LIKE CYSTEINE CLUSTER DOMAIN-CONTAINING PROTEIN"/>
    <property type="match status" value="1"/>
</dbReference>
<dbReference type="OrthoDB" id="3143151at2759"/>
<dbReference type="InterPro" id="IPR041457">
    <property type="entry name" value="CxC2_KDZ-assoc"/>
</dbReference>
<dbReference type="Pfam" id="PF18803">
    <property type="entry name" value="CxC2"/>
    <property type="match status" value="1"/>
</dbReference>
<sequence length="1087" mass="124459">MGRREYSTGNKVTQTHSSATVDSRGNLRFQHQARQARSPEKSQAQAESSAPTTPSHPRSFGQPDGYPIAFDMDSLEFDYGPADQPQYTLPHRKTKTQTEYLAEFKQDHLFPWIEVILEREGPKGKRECAGTGCTQVGSLWRCLDCIGRPSFCGECCRGAHLRQPFHRVETWNKTHYSPNWLWAAGVCIYLGHDGKPCPNPASTACDELLGTSDKEWADLCRDGFAYNAAPPGNTKTFNGGTMVTVVHTNGVHHLPVVRCGCEGRGHEMVNDFLKLGLWPASFERVETVFSVDVLKDSLLSFLECHTTASQYFSRLRRCTNYAFPETVTNRYVELHRMTRQYLHMKELIEFGFAHNGKKPGDGELAWFCATCPQPDINYKRKKPDDPRHWRSTSGNKDVDLKSGEGHMVCSHKFDEYLADSTELATKNECNQHKALNDRSKITQGCDVTGVGSMACMRHGCFVPGCQVNFQVGERRTWTIAQARDGPTVTFQEADYLLFGYDVNCQYHKKHQARQEANSKWIKFPEGLKDCIYYAVGTFHVHGHRAECYPRYATTFIRGSGVRSAEILEARWSVLNRAAPSLRYMTLPHRTEMLDALMNDNNWKAMVGVVKYIYSSYVKGLDKHAVAEEEFTKLDKGLDKNPELRKEWEALDDQAAFNRLYDVTVMDIYMAKTKKAPRRVDIEVKLADREQRSKAKEISGEKPTMIIRPGVMDWITACMEHQHEQQSIEADDKANGPFATAHQLLEIAQRKTAACRKHMELVETAGKLFPEVPFDELALIETLPTAVTDHRKGGKRKRANRDNEESDDSETDGEERGRGCTAKGPEKREAYQQPVPLPSRMRELPEVLGAAREFEIELRVGEANDALASIREGIAYKSYTYLENIRPAKSKVKKTRGWTTIKTQDDELKTHVRRYKECRKALVQLRADDEILRRFQVLSEKEGHLRTVTAIAEPNARGQMSEKAAWFWGMDMADEANGNPYMGELHRVMWLRKRAVRDRWTEELELLTCEMEWTKNYFKHKEREWRDIGREHRGGKSAFAHQQEEMWRHLFKYAGRIFGPLGNELETIHHDDEPESDNDSEEHMDIEI</sequence>
<feature type="compositionally biased region" description="Polar residues" evidence="1">
    <location>
        <begin position="7"/>
        <end position="23"/>
    </location>
</feature>
<feature type="compositionally biased region" description="Polar residues" evidence="1">
    <location>
        <begin position="41"/>
        <end position="56"/>
    </location>
</feature>
<dbReference type="Pfam" id="PF18758">
    <property type="entry name" value="KDZ"/>
    <property type="match status" value="1"/>
</dbReference>
<feature type="compositionally biased region" description="Basic and acidic residues" evidence="1">
    <location>
        <begin position="813"/>
        <end position="829"/>
    </location>
</feature>
<comment type="caution">
    <text evidence="3">The sequence shown here is derived from an EMBL/GenBank/DDBJ whole genome shotgun (WGS) entry which is preliminary data.</text>
</comment>
<dbReference type="PANTHER" id="PTHR33104">
    <property type="entry name" value="SI:DKEY-29D5.2"/>
    <property type="match status" value="1"/>
</dbReference>
<evidence type="ECO:0000313" key="3">
    <source>
        <dbReference type="EMBL" id="TEB34855.1"/>
    </source>
</evidence>
<evidence type="ECO:0000313" key="4">
    <source>
        <dbReference type="Proteomes" id="UP000298030"/>
    </source>
</evidence>